<dbReference type="EMBL" id="JAPTSV010000001">
    <property type="protein sequence ID" value="KAJ1531658.1"/>
    <property type="molecule type" value="Genomic_DNA"/>
</dbReference>
<protein>
    <recommendedName>
        <fullName evidence="7">Protein NRDE2 homolog</fullName>
    </recommendedName>
</protein>
<organism evidence="5 6">
    <name type="scientific">Megalurothrips usitatus</name>
    <name type="common">bean blossom thrips</name>
    <dbReference type="NCBI Taxonomy" id="439358"/>
    <lineage>
        <taxon>Eukaryota</taxon>
        <taxon>Metazoa</taxon>
        <taxon>Ecdysozoa</taxon>
        <taxon>Arthropoda</taxon>
        <taxon>Hexapoda</taxon>
        <taxon>Insecta</taxon>
        <taxon>Pterygota</taxon>
        <taxon>Neoptera</taxon>
        <taxon>Paraneoptera</taxon>
        <taxon>Thysanoptera</taxon>
        <taxon>Terebrantia</taxon>
        <taxon>Thripoidea</taxon>
        <taxon>Thripidae</taxon>
        <taxon>Megalurothrips</taxon>
    </lineage>
</organism>
<comment type="caution">
    <text evidence="5">The sequence shown here is derived from an EMBL/GenBank/DDBJ whole genome shotgun (WGS) entry which is preliminary data.</text>
</comment>
<feature type="compositionally biased region" description="Polar residues" evidence="4">
    <location>
        <begin position="21"/>
        <end position="32"/>
    </location>
</feature>
<comment type="subcellular location">
    <subcellularLocation>
        <location evidence="1">Nucleus</location>
    </subcellularLocation>
</comment>
<dbReference type="GO" id="GO:0071013">
    <property type="term" value="C:catalytic step 2 spliceosome"/>
    <property type="evidence" value="ECO:0007669"/>
    <property type="project" value="TreeGrafter"/>
</dbReference>
<reference evidence="5" key="1">
    <citation type="submission" date="2022-12" db="EMBL/GenBank/DDBJ databases">
        <title>Chromosome-level genome assembly of the bean flower thrips Megalurothrips usitatus.</title>
        <authorList>
            <person name="Ma L."/>
            <person name="Liu Q."/>
            <person name="Li H."/>
            <person name="Cai W."/>
        </authorList>
    </citation>
    <scope>NUCLEOTIDE SEQUENCE</scope>
    <source>
        <strain evidence="5">Cailab_2022a</strain>
    </source>
</reference>
<dbReference type="GO" id="GO:0031048">
    <property type="term" value="P:regulatory ncRNA-mediated heterochromatin formation"/>
    <property type="evidence" value="ECO:0007669"/>
    <property type="project" value="TreeGrafter"/>
</dbReference>
<accession>A0AAV7Y1X3</accession>
<feature type="compositionally biased region" description="Basic and acidic residues" evidence="4">
    <location>
        <begin position="246"/>
        <end position="259"/>
    </location>
</feature>
<keyword evidence="6" id="KW-1185">Reference proteome</keyword>
<feature type="region of interest" description="Disordered" evidence="4">
    <location>
        <begin position="1"/>
        <end position="32"/>
    </location>
</feature>
<feature type="compositionally biased region" description="Basic residues" evidence="4">
    <location>
        <begin position="159"/>
        <end position="176"/>
    </location>
</feature>
<evidence type="ECO:0000256" key="3">
    <source>
        <dbReference type="ARBA" id="ARBA00023242"/>
    </source>
</evidence>
<comment type="similarity">
    <text evidence="2">Belongs to the NRDE2 family.</text>
</comment>
<name>A0AAV7Y1X3_9NEOP</name>
<gene>
    <name evidence="5" type="ORF">ONE63_000329</name>
</gene>
<dbReference type="InterPro" id="IPR013633">
    <property type="entry name" value="NRDE-2"/>
</dbReference>
<feature type="compositionally biased region" description="Polar residues" evidence="4">
    <location>
        <begin position="85"/>
        <end position="97"/>
    </location>
</feature>
<dbReference type="PANTHER" id="PTHR13471:SF0">
    <property type="entry name" value="NUCLEAR EXOSOME REGULATOR NRDE2"/>
    <property type="match status" value="1"/>
</dbReference>
<feature type="compositionally biased region" description="Basic residues" evidence="4">
    <location>
        <begin position="138"/>
        <end position="147"/>
    </location>
</feature>
<dbReference type="Proteomes" id="UP001075354">
    <property type="component" value="Chromosome 1"/>
</dbReference>
<feature type="compositionally biased region" description="Basic residues" evidence="4">
    <location>
        <begin position="194"/>
        <end position="224"/>
    </location>
</feature>
<proteinExistence type="inferred from homology"/>
<evidence type="ECO:0000313" key="5">
    <source>
        <dbReference type="EMBL" id="KAJ1531658.1"/>
    </source>
</evidence>
<sequence>MFAAYARKNDEDKASAEAEPNTGTKESDWLTNSSFTVNSEVISNIQGIAAGKRTALPTPKQIEKEVVEIGSCSPLDSACTPPGSPTKSDSKPQLSCHSPTTPPGSPSSSDSSGSSDIEYLGEQCVSRSRSPDQSKAERRSRKSRSRSYSRSSGDDRPQSKNRRGKSKDRGRSRKSRSQSYSSSSSDDRAQSRSQRQKSKGRGRTAKRSRSRSRSCRRKHRRRSHSRDSKASDREKEKRRRSASCDSRARTQETRRMVNQEFYEDKTKSYGNLTVPTLSRPTVAWYHASRRGLGLIKHKSLPSVKRTLKHRYYNQIVKVLEADLMSLREKGSSDSQKVGQIQGNVNDVEEEISKVTAKFNQDLSENPLNVDIWRKYVQFQDVVHQFERVYRRGGGATGARVTSERKLAILDKAIKENPLCEELLKERCQLAESVLPLDKLTSELKTKIGTDPGNLVLWEALIMASQGSLSSCKVPAVKSLYQEALTNIHSLRRGNTESAKTVEAKLIDLVLHLGLFLRQSGLLELMWSLISIYLEFNLAKLDPNKFHITNTVADNALTELEEAILASQMPLSTLWLRIETLRAGTHWVPLPADADSEDPQRLVFPEDINDLIHPINCPQLSFRLVSVTLSLLKVPLLPWRECAARAVGLHPLPWLLDGPEILYASLLPLGTVEFKETSALLIDASQLACGPQYLIARPGQDEYIDFLVQVFSACSDCLSSTQRTYLLVWWLRFYRWLMQLDRLGHCKLPKGRKKKMRTAAKDLLRQDANRSNYLLFREFALLELENGSVDGAKKVLQGTLSALPLSKPIPNAEDKASICSLYRTLVEVYLSNSHNSNCDLGQKAENQELHCLVPFRKHALSLLVSLGRGTPIKNEKPSSTDTAAAISKFNQITRETLDNPTDEELDPFIAPDVCHVAPTFLVEWTACHCWLLFLSNSIWKAAAVFENVLSEIRVLPSESSESSSDPSLQRESLFEAYLSLLRHHCFETRGSYAVLRDVLLRGLKEFPGNLTFAASLADLETSTSGTGLPLWRLSKVFYELNAAPAYALFVFVMRYRLKQQESAARSAQSLLSSGGPELPDPNTRNRMATLLKKLTKHPVMRRCPLLWRLRLQFAAAVNSNDADCCSTFYMALEDCPWVKALYMDIVQVLPTQLAQVQDLLVEKELRLHITPEELQILRIDE</sequence>
<feature type="compositionally biased region" description="Low complexity" evidence="4">
    <location>
        <begin position="106"/>
        <end position="116"/>
    </location>
</feature>
<evidence type="ECO:0000313" key="6">
    <source>
        <dbReference type="Proteomes" id="UP001075354"/>
    </source>
</evidence>
<evidence type="ECO:0008006" key="7">
    <source>
        <dbReference type="Google" id="ProtNLM"/>
    </source>
</evidence>
<dbReference type="Pfam" id="PF08424">
    <property type="entry name" value="NRDE-2"/>
    <property type="match status" value="1"/>
</dbReference>
<evidence type="ECO:0000256" key="2">
    <source>
        <dbReference type="ARBA" id="ARBA00009265"/>
    </source>
</evidence>
<dbReference type="PANTHER" id="PTHR13471">
    <property type="entry name" value="TETRATRICOPEPTIDE-LIKE HELICAL"/>
    <property type="match status" value="1"/>
</dbReference>
<dbReference type="GO" id="GO:1902369">
    <property type="term" value="P:negative regulation of RNA catabolic process"/>
    <property type="evidence" value="ECO:0007669"/>
    <property type="project" value="TreeGrafter"/>
</dbReference>
<feature type="compositionally biased region" description="Basic and acidic residues" evidence="4">
    <location>
        <begin position="7"/>
        <end position="16"/>
    </location>
</feature>
<keyword evidence="3" id="KW-0539">Nucleus</keyword>
<feature type="region of interest" description="Disordered" evidence="4">
    <location>
        <begin position="71"/>
        <end position="259"/>
    </location>
</feature>
<feature type="compositionally biased region" description="Basic and acidic residues" evidence="4">
    <location>
        <begin position="225"/>
        <end position="235"/>
    </location>
</feature>
<evidence type="ECO:0000256" key="4">
    <source>
        <dbReference type="SAM" id="MobiDB-lite"/>
    </source>
</evidence>
<evidence type="ECO:0000256" key="1">
    <source>
        <dbReference type="ARBA" id="ARBA00004123"/>
    </source>
</evidence>
<dbReference type="AlphaFoldDB" id="A0AAV7Y1X3"/>